<dbReference type="GO" id="GO:0048193">
    <property type="term" value="P:Golgi vesicle transport"/>
    <property type="evidence" value="ECO:0007669"/>
    <property type="project" value="TreeGrafter"/>
</dbReference>
<evidence type="ECO:0000313" key="5">
    <source>
        <dbReference type="Proteomes" id="UP000250140"/>
    </source>
</evidence>
<dbReference type="GO" id="GO:0042147">
    <property type="term" value="P:retrograde transport, endosome to Golgi"/>
    <property type="evidence" value="ECO:0007669"/>
    <property type="project" value="UniProtKB-UniRule"/>
</dbReference>
<evidence type="ECO:0000256" key="1">
    <source>
        <dbReference type="ARBA" id="ARBA00006080"/>
    </source>
</evidence>
<feature type="compositionally biased region" description="Low complexity" evidence="3">
    <location>
        <begin position="1"/>
        <end position="31"/>
    </location>
</feature>
<evidence type="ECO:0000313" key="4">
    <source>
        <dbReference type="EMBL" id="OCL11626.1"/>
    </source>
</evidence>
<dbReference type="Proteomes" id="UP000250140">
    <property type="component" value="Unassembled WGS sequence"/>
</dbReference>
<comment type="subcellular location">
    <subcellularLocation>
        <location evidence="2">Golgi apparatus</location>
        <location evidence="2">trans-Golgi network</location>
    </subcellularLocation>
</comment>
<keyword evidence="2" id="KW-0653">Protein transport</keyword>
<keyword evidence="2" id="KW-0333">Golgi apparatus</keyword>
<organism evidence="4 5">
    <name type="scientific">Glonium stellatum</name>
    <dbReference type="NCBI Taxonomy" id="574774"/>
    <lineage>
        <taxon>Eukaryota</taxon>
        <taxon>Fungi</taxon>
        <taxon>Dikarya</taxon>
        <taxon>Ascomycota</taxon>
        <taxon>Pezizomycotina</taxon>
        <taxon>Dothideomycetes</taxon>
        <taxon>Pleosporomycetidae</taxon>
        <taxon>Gloniales</taxon>
        <taxon>Gloniaceae</taxon>
        <taxon>Glonium</taxon>
    </lineage>
</organism>
<dbReference type="OrthoDB" id="203678at2759"/>
<proteinExistence type="inferred from homology"/>
<accession>A0A8E2F6T5</accession>
<protein>
    <recommendedName>
        <fullName evidence="2">Vacuolar protein sorting-associated protein 51 homolog</fullName>
    </recommendedName>
</protein>
<dbReference type="Pfam" id="PF08700">
    <property type="entry name" value="VPS51_Exo84_N"/>
    <property type="match status" value="1"/>
</dbReference>
<gene>
    <name evidence="4" type="ORF">AOQ84DRAFT_430292</name>
</gene>
<dbReference type="GO" id="GO:0005829">
    <property type="term" value="C:cytosol"/>
    <property type="evidence" value="ECO:0007669"/>
    <property type="project" value="GOC"/>
</dbReference>
<dbReference type="GO" id="GO:0000938">
    <property type="term" value="C:GARP complex"/>
    <property type="evidence" value="ECO:0007669"/>
    <property type="project" value="UniProtKB-UniRule"/>
</dbReference>
<keyword evidence="5" id="KW-1185">Reference proteome</keyword>
<keyword evidence="2" id="KW-0813">Transport</keyword>
<comment type="subunit">
    <text evidence="2">Component of the Golgi-associated retrograde protein (GARP) complex.</text>
</comment>
<sequence length="261" mass="28252">MTTVASPRPSTSIRSPSSSRTSLDTSANRPTNTRRNRAALRDYYGLKGAAAGSPDPSNGSQAVDAGKQDSDVNELDREGFDAQAYVKDVLSKQGLEGVLRVEAGLVSEIRGLDGERKALVYDNYSKLIAATDTIRKMRTNMDPLAPTTSTLSPAISHIAETAASLSSSLLDKTMPTPNSAPGIMVQDTTGKEDLKQKTSQETVRWALDAPRRLSWLVSNEKMEEAEADWAEVVALLNKWQGVQGVQGLKIQCENIMKNPET</sequence>
<dbReference type="PANTHER" id="PTHR15954">
    <property type="entry name" value="VACUOLAR PROTEIN SORTING-ASSOCIATED PROTEIN 51 HOMOLOG"/>
    <property type="match status" value="1"/>
</dbReference>
<dbReference type="GO" id="GO:0032456">
    <property type="term" value="P:endocytic recycling"/>
    <property type="evidence" value="ECO:0007669"/>
    <property type="project" value="TreeGrafter"/>
</dbReference>
<dbReference type="PANTHER" id="PTHR15954:SF4">
    <property type="entry name" value="VACUOLAR PROTEIN SORTING-ASSOCIATED PROTEIN 51 HOMOLOG"/>
    <property type="match status" value="1"/>
</dbReference>
<comment type="similarity">
    <text evidence="1 2">Belongs to the VPS51 family.</text>
</comment>
<dbReference type="GO" id="GO:0006869">
    <property type="term" value="P:lipid transport"/>
    <property type="evidence" value="ECO:0007669"/>
    <property type="project" value="UniProtKB-UniRule"/>
</dbReference>
<comment type="function">
    <text evidence="2">Acts as component of the GARP complex that is involved in retrograde transport from early and late endosomes to the trans-Golgi network (TGN).</text>
</comment>
<dbReference type="GO" id="GO:1990745">
    <property type="term" value="C:EARP complex"/>
    <property type="evidence" value="ECO:0007669"/>
    <property type="project" value="TreeGrafter"/>
</dbReference>
<reference evidence="4 5" key="1">
    <citation type="journal article" date="2016" name="Nat. Commun.">
        <title>Ectomycorrhizal ecology is imprinted in the genome of the dominant symbiotic fungus Cenococcum geophilum.</title>
        <authorList>
            <consortium name="DOE Joint Genome Institute"/>
            <person name="Peter M."/>
            <person name="Kohler A."/>
            <person name="Ohm R.A."/>
            <person name="Kuo A."/>
            <person name="Krutzmann J."/>
            <person name="Morin E."/>
            <person name="Arend M."/>
            <person name="Barry K.W."/>
            <person name="Binder M."/>
            <person name="Choi C."/>
            <person name="Clum A."/>
            <person name="Copeland A."/>
            <person name="Grisel N."/>
            <person name="Haridas S."/>
            <person name="Kipfer T."/>
            <person name="LaButti K."/>
            <person name="Lindquist E."/>
            <person name="Lipzen A."/>
            <person name="Maire R."/>
            <person name="Meier B."/>
            <person name="Mihaltcheva S."/>
            <person name="Molinier V."/>
            <person name="Murat C."/>
            <person name="Poggeler S."/>
            <person name="Quandt C.A."/>
            <person name="Sperisen C."/>
            <person name="Tritt A."/>
            <person name="Tisserant E."/>
            <person name="Crous P.W."/>
            <person name="Henrissat B."/>
            <person name="Nehls U."/>
            <person name="Egli S."/>
            <person name="Spatafora J.W."/>
            <person name="Grigoriev I.V."/>
            <person name="Martin F.M."/>
        </authorList>
    </citation>
    <scope>NUCLEOTIDE SEQUENCE [LARGE SCALE GENOMIC DNA]</scope>
    <source>
        <strain evidence="4 5">CBS 207.34</strain>
    </source>
</reference>
<evidence type="ECO:0000256" key="3">
    <source>
        <dbReference type="SAM" id="MobiDB-lite"/>
    </source>
</evidence>
<feature type="region of interest" description="Disordered" evidence="3">
    <location>
        <begin position="1"/>
        <end position="74"/>
    </location>
</feature>
<keyword evidence="2" id="KW-0445">Lipid transport</keyword>
<dbReference type="GO" id="GO:0015031">
    <property type="term" value="P:protein transport"/>
    <property type="evidence" value="ECO:0007669"/>
    <property type="project" value="UniProtKB-UniRule"/>
</dbReference>
<dbReference type="GO" id="GO:0016020">
    <property type="term" value="C:membrane"/>
    <property type="evidence" value="ECO:0007669"/>
    <property type="project" value="TreeGrafter"/>
</dbReference>
<evidence type="ECO:0000256" key="2">
    <source>
        <dbReference type="RuleBase" id="RU368010"/>
    </source>
</evidence>
<dbReference type="AlphaFoldDB" id="A0A8E2F6T5"/>
<dbReference type="GO" id="GO:0007030">
    <property type="term" value="P:Golgi organization"/>
    <property type="evidence" value="ECO:0007669"/>
    <property type="project" value="UniProtKB-UniRule"/>
</dbReference>
<name>A0A8E2F6T5_9PEZI</name>
<dbReference type="InterPro" id="IPR014812">
    <property type="entry name" value="Vps51"/>
</dbReference>
<dbReference type="EMBL" id="KV749021">
    <property type="protein sequence ID" value="OCL11626.1"/>
    <property type="molecule type" value="Genomic_DNA"/>
</dbReference>